<dbReference type="Proteomes" id="UP001596163">
    <property type="component" value="Unassembled WGS sequence"/>
</dbReference>
<feature type="transmembrane region" description="Helical" evidence="2">
    <location>
        <begin position="166"/>
        <end position="186"/>
    </location>
</feature>
<protein>
    <submittedName>
        <fullName evidence="4">J domain-containing protein</fullName>
    </submittedName>
</protein>
<feature type="domain" description="J" evidence="3">
    <location>
        <begin position="6"/>
        <end position="70"/>
    </location>
</feature>
<name>A0ABW0BYL5_9BACT</name>
<evidence type="ECO:0000256" key="1">
    <source>
        <dbReference type="ARBA" id="ARBA00023186"/>
    </source>
</evidence>
<dbReference type="PANTHER" id="PTHR43096">
    <property type="entry name" value="DNAJ HOMOLOG 1, MITOCHONDRIAL-RELATED"/>
    <property type="match status" value="1"/>
</dbReference>
<comment type="caution">
    <text evidence="4">The sequence shown here is derived from an EMBL/GenBank/DDBJ whole genome shotgun (WGS) entry which is preliminary data.</text>
</comment>
<dbReference type="RefSeq" id="WP_377915888.1">
    <property type="nucleotide sequence ID" value="NZ_JBHSKS010000010.1"/>
</dbReference>
<dbReference type="Pfam" id="PF00226">
    <property type="entry name" value="DnaJ"/>
    <property type="match status" value="1"/>
</dbReference>
<evidence type="ECO:0000259" key="3">
    <source>
        <dbReference type="PROSITE" id="PS50076"/>
    </source>
</evidence>
<accession>A0ABW0BYL5</accession>
<dbReference type="CDD" id="cd06257">
    <property type="entry name" value="DnaJ"/>
    <property type="match status" value="1"/>
</dbReference>
<keyword evidence="2" id="KW-0812">Transmembrane</keyword>
<organism evidence="4 5">
    <name type="scientific">Algoriphagus aquatilis</name>
    <dbReference type="NCBI Taxonomy" id="490186"/>
    <lineage>
        <taxon>Bacteria</taxon>
        <taxon>Pseudomonadati</taxon>
        <taxon>Bacteroidota</taxon>
        <taxon>Cytophagia</taxon>
        <taxon>Cytophagales</taxon>
        <taxon>Cyclobacteriaceae</taxon>
        <taxon>Algoriphagus</taxon>
    </lineage>
</organism>
<reference evidence="5" key="1">
    <citation type="journal article" date="2019" name="Int. J. Syst. Evol. Microbiol.">
        <title>The Global Catalogue of Microorganisms (GCM) 10K type strain sequencing project: providing services to taxonomists for standard genome sequencing and annotation.</title>
        <authorList>
            <consortium name="The Broad Institute Genomics Platform"/>
            <consortium name="The Broad Institute Genome Sequencing Center for Infectious Disease"/>
            <person name="Wu L."/>
            <person name="Ma J."/>
        </authorList>
    </citation>
    <scope>NUCLEOTIDE SEQUENCE [LARGE SCALE GENOMIC DNA]</scope>
    <source>
        <strain evidence="5">CGMCC 1.7030</strain>
    </source>
</reference>
<dbReference type="Gene3D" id="1.10.287.110">
    <property type="entry name" value="DnaJ domain"/>
    <property type="match status" value="1"/>
</dbReference>
<evidence type="ECO:0000313" key="4">
    <source>
        <dbReference type="EMBL" id="MFC5192661.1"/>
    </source>
</evidence>
<feature type="transmembrane region" description="Helical" evidence="2">
    <location>
        <begin position="124"/>
        <end position="146"/>
    </location>
</feature>
<keyword evidence="5" id="KW-1185">Reference proteome</keyword>
<evidence type="ECO:0000313" key="5">
    <source>
        <dbReference type="Proteomes" id="UP001596163"/>
    </source>
</evidence>
<dbReference type="PRINTS" id="PR00625">
    <property type="entry name" value="JDOMAIN"/>
</dbReference>
<sequence>MNGFKNYYNILEISPFSNTEEIKKAYKNKMKIWHPDINKSPNSHEKSVEIQEAFQVLSSLEKRALYDNFYFNFYLQKQSSSIDLDKPETIILTEVIQNARNQAILFVNKGYKHFMKVIHQGVSFINYIFFIFSIFWISSIGIGIGFTIAYQTINAFIENKKNLKPIPVFFLLIFLSLSILIIYKTIKFAIYKLKYGPDSK</sequence>
<gene>
    <name evidence="4" type="ORF">ACFPIK_12865</name>
</gene>
<dbReference type="InterPro" id="IPR036869">
    <property type="entry name" value="J_dom_sf"/>
</dbReference>
<keyword evidence="1" id="KW-0143">Chaperone</keyword>
<dbReference type="PROSITE" id="PS50076">
    <property type="entry name" value="DNAJ_2"/>
    <property type="match status" value="1"/>
</dbReference>
<dbReference type="InterPro" id="IPR001623">
    <property type="entry name" value="DnaJ_domain"/>
</dbReference>
<keyword evidence="2" id="KW-0472">Membrane</keyword>
<keyword evidence="2" id="KW-1133">Transmembrane helix</keyword>
<evidence type="ECO:0000256" key="2">
    <source>
        <dbReference type="SAM" id="Phobius"/>
    </source>
</evidence>
<dbReference type="PANTHER" id="PTHR43096:SF52">
    <property type="entry name" value="DNAJ HOMOLOG 1, MITOCHONDRIAL-RELATED"/>
    <property type="match status" value="1"/>
</dbReference>
<dbReference type="SMART" id="SM00271">
    <property type="entry name" value="DnaJ"/>
    <property type="match status" value="1"/>
</dbReference>
<proteinExistence type="predicted"/>
<dbReference type="SUPFAM" id="SSF46565">
    <property type="entry name" value="Chaperone J-domain"/>
    <property type="match status" value="1"/>
</dbReference>
<dbReference type="EMBL" id="JBHSKS010000010">
    <property type="protein sequence ID" value="MFC5192661.1"/>
    <property type="molecule type" value="Genomic_DNA"/>
</dbReference>